<comment type="caution">
    <text evidence="17">The sequence shown here is derived from an EMBL/GenBank/DDBJ whole genome shotgun (WGS) entry which is preliminary data.</text>
</comment>
<protein>
    <recommendedName>
        <fullName evidence="4">RING-type E3 ubiquitin transferase</fullName>
        <ecNumber evidence="4">2.3.2.27</ecNumber>
    </recommendedName>
</protein>
<evidence type="ECO:0000256" key="9">
    <source>
        <dbReference type="ARBA" id="ARBA00022771"/>
    </source>
</evidence>
<comment type="catalytic activity">
    <reaction evidence="1">
        <text>S-ubiquitinyl-[E2 ubiquitin-conjugating enzyme]-L-cysteine + [acceptor protein]-L-lysine = [E2 ubiquitin-conjugating enzyme]-L-cysteine + N(6)-ubiquitinyl-[acceptor protein]-L-lysine.</text>
        <dbReference type="EC" id="2.3.2.27"/>
    </reaction>
</comment>
<dbReference type="InterPro" id="IPR025287">
    <property type="entry name" value="WAK_GUB"/>
</dbReference>
<comment type="pathway">
    <text evidence="3">Protein modification; protein ubiquitination.</text>
</comment>
<comment type="similarity">
    <text evidence="14">Belongs to the RING-type zinc finger family. ATL subfamily.</text>
</comment>
<dbReference type="EMBL" id="JAEACU010000003">
    <property type="protein sequence ID" value="KAH7538225.1"/>
    <property type="molecule type" value="Genomic_DNA"/>
</dbReference>
<evidence type="ECO:0000256" key="4">
    <source>
        <dbReference type="ARBA" id="ARBA00012483"/>
    </source>
</evidence>
<keyword evidence="7" id="KW-0479">Metal-binding</keyword>
<feature type="signal peptide" evidence="15">
    <location>
        <begin position="1"/>
        <end position="30"/>
    </location>
</feature>
<evidence type="ECO:0000256" key="8">
    <source>
        <dbReference type="ARBA" id="ARBA00022729"/>
    </source>
</evidence>
<keyword evidence="11" id="KW-0862">Zinc</keyword>
<name>A0A978VRQ0_ZIZJJ</name>
<evidence type="ECO:0000256" key="14">
    <source>
        <dbReference type="ARBA" id="ARBA00024209"/>
    </source>
</evidence>
<evidence type="ECO:0000256" key="3">
    <source>
        <dbReference type="ARBA" id="ARBA00004906"/>
    </source>
</evidence>
<dbReference type="GO" id="GO:0061630">
    <property type="term" value="F:ubiquitin protein ligase activity"/>
    <property type="evidence" value="ECO:0007669"/>
    <property type="project" value="UniProtKB-EC"/>
</dbReference>
<evidence type="ECO:0000313" key="18">
    <source>
        <dbReference type="Proteomes" id="UP000813462"/>
    </source>
</evidence>
<dbReference type="GO" id="GO:0030247">
    <property type="term" value="F:polysaccharide binding"/>
    <property type="evidence" value="ECO:0007669"/>
    <property type="project" value="InterPro"/>
</dbReference>
<reference evidence="17" key="1">
    <citation type="journal article" date="2021" name="Front. Plant Sci.">
        <title>Chromosome-Scale Genome Assembly for Chinese Sour Jujube and Insights Into Its Genome Evolution and Domestication Signature.</title>
        <authorList>
            <person name="Shen L.-Y."/>
            <person name="Luo H."/>
            <person name="Wang X.-L."/>
            <person name="Wang X.-M."/>
            <person name="Qiu X.-J."/>
            <person name="Liu H."/>
            <person name="Zhou S.-S."/>
            <person name="Jia K.-H."/>
            <person name="Nie S."/>
            <person name="Bao Y.-T."/>
            <person name="Zhang R.-G."/>
            <person name="Yun Q.-Z."/>
            <person name="Chai Y.-H."/>
            <person name="Lu J.-Y."/>
            <person name="Li Y."/>
            <person name="Zhao S.-W."/>
            <person name="Mao J.-F."/>
            <person name="Jia S.-G."/>
            <person name="Mao Y.-M."/>
        </authorList>
    </citation>
    <scope>NUCLEOTIDE SEQUENCE</scope>
    <source>
        <strain evidence="17">AT0</strain>
        <tissue evidence="17">Leaf</tissue>
    </source>
</reference>
<evidence type="ECO:0000256" key="7">
    <source>
        <dbReference type="ARBA" id="ARBA00022723"/>
    </source>
</evidence>
<sequence length="282" mass="32014">MNNFMGVPTFQNLLFIFFFFLFTISGKTDGAGPAGPDDECKPIRCKHNGPVIRFPFRLRDRQPTHCGYPGFELSCTADKEKSTVLELPRSVKLLVKHINYKNQQIQVYDPNKCFPIQISNLNISASPFQFPFIYELESFIIFNCSSGYDYDYGLISCLSNHDYKIIVRSYKTETSYCDLSFCKKMLDIPSVPDVIIDDYYQNIPTSLEWSKPMCAKCEAQGMECVLDRKSSLATQTKCLYIPKHSTSAGKSRKLVITDSSKASSTVLKRPMHSALEIISESD</sequence>
<evidence type="ECO:0000256" key="6">
    <source>
        <dbReference type="ARBA" id="ARBA00022692"/>
    </source>
</evidence>
<dbReference type="Proteomes" id="UP000813462">
    <property type="component" value="Unassembled WGS sequence"/>
</dbReference>
<organism evidence="17 18">
    <name type="scientific">Ziziphus jujuba var. spinosa</name>
    <dbReference type="NCBI Taxonomy" id="714518"/>
    <lineage>
        <taxon>Eukaryota</taxon>
        <taxon>Viridiplantae</taxon>
        <taxon>Streptophyta</taxon>
        <taxon>Embryophyta</taxon>
        <taxon>Tracheophyta</taxon>
        <taxon>Spermatophyta</taxon>
        <taxon>Magnoliopsida</taxon>
        <taxon>eudicotyledons</taxon>
        <taxon>Gunneridae</taxon>
        <taxon>Pentapetalae</taxon>
        <taxon>rosids</taxon>
        <taxon>fabids</taxon>
        <taxon>Rosales</taxon>
        <taxon>Rhamnaceae</taxon>
        <taxon>Paliureae</taxon>
        <taxon>Ziziphus</taxon>
    </lineage>
</organism>
<dbReference type="GO" id="GO:0016020">
    <property type="term" value="C:membrane"/>
    <property type="evidence" value="ECO:0007669"/>
    <property type="project" value="UniProtKB-SubCell"/>
</dbReference>
<keyword evidence="6" id="KW-0812">Transmembrane</keyword>
<comment type="subcellular location">
    <subcellularLocation>
        <location evidence="2">Membrane</location>
        <topology evidence="2">Single-pass membrane protein</topology>
    </subcellularLocation>
</comment>
<feature type="chain" id="PRO_5037732012" description="RING-type E3 ubiquitin transferase" evidence="15">
    <location>
        <begin position="31"/>
        <end position="282"/>
    </location>
</feature>
<evidence type="ECO:0000256" key="5">
    <source>
        <dbReference type="ARBA" id="ARBA00022679"/>
    </source>
</evidence>
<accession>A0A978VRQ0</accession>
<proteinExistence type="inferred from homology"/>
<evidence type="ECO:0000256" key="13">
    <source>
        <dbReference type="ARBA" id="ARBA00023136"/>
    </source>
</evidence>
<evidence type="ECO:0000313" key="17">
    <source>
        <dbReference type="EMBL" id="KAH7538225.1"/>
    </source>
</evidence>
<evidence type="ECO:0000256" key="10">
    <source>
        <dbReference type="ARBA" id="ARBA00022786"/>
    </source>
</evidence>
<dbReference type="InterPro" id="IPR046948">
    <property type="entry name" value="ATL20-22-like"/>
</dbReference>
<keyword evidence="13" id="KW-0472">Membrane</keyword>
<dbReference type="PANTHER" id="PTHR46279">
    <property type="entry name" value="RING/U-BOX SUPERFAMILY PROTEIN"/>
    <property type="match status" value="1"/>
</dbReference>
<dbReference type="PANTHER" id="PTHR46279:SF9">
    <property type="entry name" value="OS01G0116300 PROTEIN"/>
    <property type="match status" value="1"/>
</dbReference>
<keyword evidence="12" id="KW-1133">Transmembrane helix</keyword>
<dbReference type="GO" id="GO:0008270">
    <property type="term" value="F:zinc ion binding"/>
    <property type="evidence" value="ECO:0007669"/>
    <property type="project" value="UniProtKB-KW"/>
</dbReference>
<dbReference type="EC" id="2.3.2.27" evidence="4"/>
<keyword evidence="8 15" id="KW-0732">Signal</keyword>
<keyword evidence="5" id="KW-0808">Transferase</keyword>
<gene>
    <name evidence="17" type="ORF">FEM48_Zijuj03G0176500</name>
</gene>
<keyword evidence="10" id="KW-0833">Ubl conjugation pathway</keyword>
<dbReference type="Pfam" id="PF13947">
    <property type="entry name" value="GUB_WAK_bind"/>
    <property type="match status" value="1"/>
</dbReference>
<evidence type="ECO:0000256" key="1">
    <source>
        <dbReference type="ARBA" id="ARBA00000900"/>
    </source>
</evidence>
<feature type="domain" description="Wall-associated receptor kinase galacturonan-binding" evidence="16">
    <location>
        <begin position="40"/>
        <end position="109"/>
    </location>
</feature>
<evidence type="ECO:0000256" key="15">
    <source>
        <dbReference type="SAM" id="SignalP"/>
    </source>
</evidence>
<dbReference type="AlphaFoldDB" id="A0A978VRQ0"/>
<evidence type="ECO:0000259" key="16">
    <source>
        <dbReference type="Pfam" id="PF13947"/>
    </source>
</evidence>
<evidence type="ECO:0000256" key="11">
    <source>
        <dbReference type="ARBA" id="ARBA00022833"/>
    </source>
</evidence>
<evidence type="ECO:0000256" key="2">
    <source>
        <dbReference type="ARBA" id="ARBA00004167"/>
    </source>
</evidence>
<evidence type="ECO:0000256" key="12">
    <source>
        <dbReference type="ARBA" id="ARBA00022989"/>
    </source>
</evidence>
<keyword evidence="9" id="KW-0863">Zinc-finger</keyword>